<dbReference type="SMART" id="SM00283">
    <property type="entry name" value="MA"/>
    <property type="match status" value="1"/>
</dbReference>
<sequence>MVMLRNFSIKQRLLINAIAVGVAMLIMLLLLIYQSSQQSSLSALRLDIAALQTDVLTLRRHEKDFLMRRELSYQEKYHQVFKELQSHISHLKQGLQDADIDTTPLDDFARQTEVYQQQFDQAVSLWQQVGLDPQSGLYGGLRKAAHELEQQFKQVQNDAMMVSLLQLRRAEKDFMLRLDLKYLDASQEEFSRFHGMLEQGALQQAATSYQQAFVALVQGQQAIGLTQEQGVMKQMRAAIHETEQSMQRMAKDAEQAVDSAAQMTQNIAFALFVLVLVSVLILVMLTSRSIVQPIANVCRTIGLIRADNDFRQRVDVQGNDEMTALATDFNYMLSDFQDLVRSVNQALEMLDVATAELAKSTADTSRGMGQQQMESDMVATAVTEMGATIDEIANNTENTANKAEATNRNATHGMKEVEQTVARISSLSNDLQQAALVMGELEKDSTTIGSVLDVIRGIAEQTNLLALNAAIEAARAGEQGRGFAVVADEVRSLAQRTAESTRQIEQIITGLQSRTKAIVQSMNSCREQGTSSVEQAGMASKLLSAITLDVSTIMDMTTQIATAIEEQSHVASEVNKNVVRIRDISQESLVIAQHNAQISEEVAAQAARLHHTVDRFKA</sequence>
<dbReference type="CDD" id="cd11386">
    <property type="entry name" value="MCP_signal"/>
    <property type="match status" value="1"/>
</dbReference>
<evidence type="ECO:0000313" key="12">
    <source>
        <dbReference type="EMBL" id="RVU40327.1"/>
    </source>
</evidence>
<evidence type="ECO:0000256" key="5">
    <source>
        <dbReference type="ARBA" id="ARBA00023224"/>
    </source>
</evidence>
<evidence type="ECO:0000259" key="10">
    <source>
        <dbReference type="PROSITE" id="PS50111"/>
    </source>
</evidence>
<dbReference type="SMART" id="SM00304">
    <property type="entry name" value="HAMP"/>
    <property type="match status" value="1"/>
</dbReference>
<evidence type="ECO:0000256" key="2">
    <source>
        <dbReference type="ARBA" id="ARBA00022692"/>
    </source>
</evidence>
<proteinExistence type="inferred from homology"/>
<feature type="coiled-coil region" evidence="8">
    <location>
        <begin position="400"/>
        <end position="444"/>
    </location>
</feature>
<feature type="domain" description="HAMP" evidence="11">
    <location>
        <begin position="288"/>
        <end position="341"/>
    </location>
</feature>
<evidence type="ECO:0000256" key="7">
    <source>
        <dbReference type="PROSITE-ProRule" id="PRU00284"/>
    </source>
</evidence>
<comment type="caution">
    <text evidence="12">The sequence shown here is derived from an EMBL/GenBank/DDBJ whole genome shotgun (WGS) entry which is preliminary data.</text>
</comment>
<accession>A0A437R0S3</accession>
<keyword evidence="13" id="KW-1185">Reference proteome</keyword>
<dbReference type="SMART" id="SM01358">
    <property type="entry name" value="HBM"/>
    <property type="match status" value="1"/>
</dbReference>
<evidence type="ECO:0000256" key="9">
    <source>
        <dbReference type="SAM" id="Phobius"/>
    </source>
</evidence>
<evidence type="ECO:0000256" key="1">
    <source>
        <dbReference type="ARBA" id="ARBA00004141"/>
    </source>
</evidence>
<feature type="domain" description="Methyl-accepting transducer" evidence="10">
    <location>
        <begin position="346"/>
        <end position="582"/>
    </location>
</feature>
<dbReference type="GO" id="GO:0006935">
    <property type="term" value="P:chemotaxis"/>
    <property type="evidence" value="ECO:0007669"/>
    <property type="project" value="UniProtKB-ARBA"/>
</dbReference>
<evidence type="ECO:0000256" key="3">
    <source>
        <dbReference type="ARBA" id="ARBA00022989"/>
    </source>
</evidence>
<feature type="transmembrane region" description="Helical" evidence="9">
    <location>
        <begin position="267"/>
        <end position="285"/>
    </location>
</feature>
<evidence type="ECO:0000256" key="4">
    <source>
        <dbReference type="ARBA" id="ARBA00023136"/>
    </source>
</evidence>
<comment type="subcellular location">
    <subcellularLocation>
        <location evidence="1">Membrane</location>
        <topology evidence="1">Multi-pass membrane protein</topology>
    </subcellularLocation>
</comment>
<dbReference type="GO" id="GO:0007165">
    <property type="term" value="P:signal transduction"/>
    <property type="evidence" value="ECO:0007669"/>
    <property type="project" value="UniProtKB-KW"/>
</dbReference>
<dbReference type="Proteomes" id="UP000283077">
    <property type="component" value="Unassembled WGS sequence"/>
</dbReference>
<dbReference type="EMBL" id="SACS01000005">
    <property type="protein sequence ID" value="RVU40327.1"/>
    <property type="molecule type" value="Genomic_DNA"/>
</dbReference>
<dbReference type="PROSITE" id="PS50885">
    <property type="entry name" value="HAMP"/>
    <property type="match status" value="1"/>
</dbReference>
<evidence type="ECO:0000256" key="8">
    <source>
        <dbReference type="SAM" id="Coils"/>
    </source>
</evidence>
<organism evidence="12 13">
    <name type="scientific">Rheinheimera riviphila</name>
    <dbReference type="NCBI Taxonomy" id="1834037"/>
    <lineage>
        <taxon>Bacteria</taxon>
        <taxon>Pseudomonadati</taxon>
        <taxon>Pseudomonadota</taxon>
        <taxon>Gammaproteobacteria</taxon>
        <taxon>Chromatiales</taxon>
        <taxon>Chromatiaceae</taxon>
        <taxon>Rheinheimera</taxon>
    </lineage>
</organism>
<dbReference type="PROSITE" id="PS50111">
    <property type="entry name" value="CHEMOTAXIS_TRANSDUC_2"/>
    <property type="match status" value="1"/>
</dbReference>
<dbReference type="SUPFAM" id="SSF58104">
    <property type="entry name" value="Methyl-accepting chemotaxis protein (MCP) signaling domain"/>
    <property type="match status" value="1"/>
</dbReference>
<evidence type="ECO:0000256" key="6">
    <source>
        <dbReference type="ARBA" id="ARBA00029447"/>
    </source>
</evidence>
<dbReference type="InterPro" id="IPR004089">
    <property type="entry name" value="MCPsignal_dom"/>
</dbReference>
<dbReference type="FunFam" id="1.10.287.950:FF:000001">
    <property type="entry name" value="Methyl-accepting chemotaxis sensory transducer"/>
    <property type="match status" value="1"/>
</dbReference>
<evidence type="ECO:0000313" key="13">
    <source>
        <dbReference type="Proteomes" id="UP000283077"/>
    </source>
</evidence>
<protein>
    <submittedName>
        <fullName evidence="12">Methyl-accepting chemotaxis protein</fullName>
    </submittedName>
</protein>
<feature type="transmembrane region" description="Helical" evidence="9">
    <location>
        <begin position="12"/>
        <end position="33"/>
    </location>
</feature>
<keyword evidence="2 9" id="KW-0812">Transmembrane</keyword>
<dbReference type="CDD" id="cd06225">
    <property type="entry name" value="HAMP"/>
    <property type="match status" value="1"/>
</dbReference>
<dbReference type="OrthoDB" id="9781845at2"/>
<name>A0A437R0S3_9GAMM</name>
<dbReference type="InterPro" id="IPR003660">
    <property type="entry name" value="HAMP_dom"/>
</dbReference>
<dbReference type="Pfam" id="PF00015">
    <property type="entry name" value="MCPsignal"/>
    <property type="match status" value="1"/>
</dbReference>
<keyword evidence="4 9" id="KW-0472">Membrane</keyword>
<dbReference type="Pfam" id="PF00672">
    <property type="entry name" value="HAMP"/>
    <property type="match status" value="1"/>
</dbReference>
<dbReference type="AlphaFoldDB" id="A0A437R0S3"/>
<evidence type="ECO:0000259" key="11">
    <source>
        <dbReference type="PROSITE" id="PS50885"/>
    </source>
</evidence>
<dbReference type="GO" id="GO:0016020">
    <property type="term" value="C:membrane"/>
    <property type="evidence" value="ECO:0007669"/>
    <property type="project" value="UniProtKB-SubCell"/>
</dbReference>
<keyword evidence="8" id="KW-0175">Coiled coil</keyword>
<dbReference type="PANTHER" id="PTHR32089:SF119">
    <property type="entry name" value="METHYL-ACCEPTING CHEMOTAXIS PROTEIN CTPL"/>
    <property type="match status" value="1"/>
</dbReference>
<dbReference type="PANTHER" id="PTHR32089">
    <property type="entry name" value="METHYL-ACCEPTING CHEMOTAXIS PROTEIN MCPB"/>
    <property type="match status" value="1"/>
</dbReference>
<comment type="similarity">
    <text evidence="6">Belongs to the methyl-accepting chemotaxis (MCP) protein family.</text>
</comment>
<keyword evidence="3 9" id="KW-1133">Transmembrane helix</keyword>
<reference evidence="12 13" key="1">
    <citation type="submission" date="2019-01" db="EMBL/GenBank/DDBJ databases">
        <authorList>
            <person name="Chen W.-M."/>
        </authorList>
    </citation>
    <scope>NUCLEOTIDE SEQUENCE [LARGE SCALE GENOMIC DNA]</scope>
    <source>
        <strain evidence="12 13">KYPC3</strain>
    </source>
</reference>
<gene>
    <name evidence="12" type="ORF">EOE67_06955</name>
</gene>
<dbReference type="Gene3D" id="1.10.287.950">
    <property type="entry name" value="Methyl-accepting chemotaxis protein"/>
    <property type="match status" value="1"/>
</dbReference>
<dbReference type="InterPro" id="IPR032255">
    <property type="entry name" value="HBM"/>
</dbReference>
<keyword evidence="5 7" id="KW-0807">Transducer</keyword>